<evidence type="ECO:0000259" key="5">
    <source>
        <dbReference type="PROSITE" id="PS50025"/>
    </source>
</evidence>
<dbReference type="InterPro" id="IPR002181">
    <property type="entry name" value="Fibrinogen_a/b/g_C_dom"/>
</dbReference>
<evidence type="ECO:0000259" key="7">
    <source>
        <dbReference type="PROSITE" id="PS51406"/>
    </source>
</evidence>
<dbReference type="InterPro" id="IPR036056">
    <property type="entry name" value="Fibrinogen-like_C"/>
</dbReference>
<evidence type="ECO:0000256" key="4">
    <source>
        <dbReference type="SAM" id="Phobius"/>
    </source>
</evidence>
<name>A0ABM1K6T2_GEKJA</name>
<keyword evidence="4" id="KW-0472">Membrane</keyword>
<evidence type="ECO:0000259" key="6">
    <source>
        <dbReference type="PROSITE" id="PS50026"/>
    </source>
</evidence>
<keyword evidence="4" id="KW-1133">Transmembrane helix</keyword>
<dbReference type="SUPFAM" id="SSF49899">
    <property type="entry name" value="Concanavalin A-like lectins/glucanases"/>
    <property type="match status" value="2"/>
</dbReference>
<dbReference type="SUPFAM" id="SSF56496">
    <property type="entry name" value="Fibrinogen C-terminal domain-like"/>
    <property type="match status" value="1"/>
</dbReference>
<dbReference type="Gene3D" id="2.10.25.10">
    <property type="entry name" value="Laminin"/>
    <property type="match status" value="1"/>
</dbReference>
<feature type="domain" description="Laminin G" evidence="5">
    <location>
        <begin position="313"/>
        <end position="478"/>
    </location>
</feature>
<dbReference type="InterPro" id="IPR050372">
    <property type="entry name" value="Neurexin-related_CASP"/>
</dbReference>
<dbReference type="Pfam" id="PF02210">
    <property type="entry name" value="Laminin_G_2"/>
    <property type="match status" value="2"/>
</dbReference>
<dbReference type="Proteomes" id="UP000694871">
    <property type="component" value="Unplaced"/>
</dbReference>
<dbReference type="PANTHER" id="PTHR15036:SF46">
    <property type="entry name" value="CONTACTIN-ASSOCIATED PROTEIN-LIKE 5"/>
    <property type="match status" value="1"/>
</dbReference>
<dbReference type="RefSeq" id="XP_015269419.1">
    <property type="nucleotide sequence ID" value="XM_015413933.1"/>
</dbReference>
<dbReference type="InterPro" id="IPR000742">
    <property type="entry name" value="EGF"/>
</dbReference>
<feature type="domain" description="EGF-like" evidence="6">
    <location>
        <begin position="68"/>
        <end position="105"/>
    </location>
</feature>
<comment type="caution">
    <text evidence="2">Lacks conserved residue(s) required for the propagation of feature annotation.</text>
</comment>
<protein>
    <submittedName>
        <fullName evidence="9">Contactin-associated protein-like 5</fullName>
    </submittedName>
</protein>
<accession>A0ABM1K6T2</accession>
<keyword evidence="2" id="KW-0245">EGF-like domain</keyword>
<keyword evidence="1 3" id="KW-1015">Disulfide bond</keyword>
<feature type="domain" description="EGF-like" evidence="6">
    <location>
        <begin position="479"/>
        <end position="517"/>
    </location>
</feature>
<proteinExistence type="predicted"/>
<dbReference type="CDD" id="cd00054">
    <property type="entry name" value="EGF_CA"/>
    <property type="match status" value="2"/>
</dbReference>
<dbReference type="InterPro" id="IPR013320">
    <property type="entry name" value="ConA-like_dom_sf"/>
</dbReference>
<dbReference type="PROSITE" id="PS50026">
    <property type="entry name" value="EGF_3"/>
    <property type="match status" value="2"/>
</dbReference>
<evidence type="ECO:0000313" key="8">
    <source>
        <dbReference type="Proteomes" id="UP000694871"/>
    </source>
</evidence>
<dbReference type="SUPFAM" id="SSF57196">
    <property type="entry name" value="EGF/Laminin"/>
    <property type="match status" value="1"/>
</dbReference>
<dbReference type="Pfam" id="PF00008">
    <property type="entry name" value="EGF"/>
    <property type="match status" value="1"/>
</dbReference>
<dbReference type="SMART" id="SM00181">
    <property type="entry name" value="EGF"/>
    <property type="match status" value="2"/>
</dbReference>
<reference evidence="9" key="1">
    <citation type="submission" date="2025-08" db="UniProtKB">
        <authorList>
            <consortium name="RefSeq"/>
        </authorList>
    </citation>
    <scope>IDENTIFICATION</scope>
</reference>
<dbReference type="PROSITE" id="PS51406">
    <property type="entry name" value="FIBRINOGEN_C_2"/>
    <property type="match status" value="1"/>
</dbReference>
<dbReference type="PANTHER" id="PTHR15036">
    <property type="entry name" value="PIKACHURIN-LIKE PROTEIN"/>
    <property type="match status" value="1"/>
</dbReference>
<dbReference type="GeneID" id="107112743"/>
<dbReference type="SMART" id="SM00282">
    <property type="entry name" value="LamG"/>
    <property type="match status" value="2"/>
</dbReference>
<feature type="disulfide bond" evidence="3">
    <location>
        <begin position="451"/>
        <end position="478"/>
    </location>
</feature>
<dbReference type="Gene3D" id="2.60.120.1000">
    <property type="match status" value="1"/>
</dbReference>
<dbReference type="CDD" id="cd00110">
    <property type="entry name" value="LamG"/>
    <property type="match status" value="2"/>
</dbReference>
<feature type="domain" description="Fibrinogen C-terminal" evidence="7">
    <location>
        <begin position="104"/>
        <end position="156"/>
    </location>
</feature>
<keyword evidence="8" id="KW-1185">Reference proteome</keyword>
<dbReference type="InterPro" id="IPR001791">
    <property type="entry name" value="Laminin_G"/>
</dbReference>
<evidence type="ECO:0000256" key="1">
    <source>
        <dbReference type="ARBA" id="ARBA00023157"/>
    </source>
</evidence>
<evidence type="ECO:0000256" key="3">
    <source>
        <dbReference type="PROSITE-ProRule" id="PRU00122"/>
    </source>
</evidence>
<evidence type="ECO:0000313" key="9">
    <source>
        <dbReference type="RefSeq" id="XP_015269419.1"/>
    </source>
</evidence>
<dbReference type="Gene3D" id="2.60.120.200">
    <property type="match status" value="2"/>
</dbReference>
<gene>
    <name evidence="9" type="primary">LOC107112743</name>
</gene>
<sequence length="828" mass="92584">MVHVQKFIDRSGHLFPDDSSRIDVVAMRLRGAAAAWYVGLHNARGPELTDMYAFMWALRAQFEDRNAGPRACLPNYCEHGGKCSQSWTTFYCDCSETDYTGTTCHNSIYERSCEAYRHQGKMSGFFHIDSDASGSLSPLLVYCNITEDKIWTVVQHNNTGLTQVHGADPGTPYTLNFNYNSSTEQLEAMINSAEYCEQEAAYHCKKSRLLNTPNGMPFVWWVGRTSEKHPYWGGSPPGVQQCACGLEENCLDLRYFCNCDADKEEWTNDTGFLSFKDHLPVNQIVVTDTNRPNSEAALKIGPLRCYGDRQFWNTASFNIEASYLHFPTFHMEFNTDISLFFKTNATSGVILENLGMSDFIRIEISSLTEITFTIDVGNGPVEVMVQSPVPLNDNRWHYLHAERNLKETSLQVDNLPKKILEAPPEGHFRLQLNNQLFVGGTASRLKGFVGCIRALHLNGQKLDLEERAKMSSGVKPGCPGHCSSYSNLCHNGGKCVEKNNGILCDCTNSPYEGPFCRKEVSAVFEAGTSITYNFQEPYPVTKNASSSSSAIYADTSMAKEKIAFTFLTTHAPSLLFYINSFTHDYLAVILSKNGSLQVRYRLIKDQSLIFTIDSGNFANQELHHVKINRDGRELTIQIDQVLKVKHNFSLETDFRAIKSLTLGKVTDSQGLDPEVSKANTFGFVGCMSSVQYNHIAPLKAALRHPSIAPVTVLGSLIESICRSSADVDANTATTIYSSSDPFGKTDEREPLTNAVRSDSAVIGGVIAVVIFIIFCIVAIMSRFLYQHKQTHRSSQTKDKEYPEHLDSSFKTDVDLQNTVTECKREYFI</sequence>
<keyword evidence="4" id="KW-0812">Transmembrane</keyword>
<feature type="domain" description="Laminin G" evidence="5">
    <location>
        <begin position="539"/>
        <end position="721"/>
    </location>
</feature>
<evidence type="ECO:0000256" key="2">
    <source>
        <dbReference type="PROSITE-ProRule" id="PRU00076"/>
    </source>
</evidence>
<feature type="transmembrane region" description="Helical" evidence="4">
    <location>
        <begin position="760"/>
        <end position="785"/>
    </location>
</feature>
<organism evidence="8 9">
    <name type="scientific">Gekko japonicus</name>
    <name type="common">Schlegel's Japanese gecko</name>
    <dbReference type="NCBI Taxonomy" id="146911"/>
    <lineage>
        <taxon>Eukaryota</taxon>
        <taxon>Metazoa</taxon>
        <taxon>Chordata</taxon>
        <taxon>Craniata</taxon>
        <taxon>Vertebrata</taxon>
        <taxon>Euteleostomi</taxon>
        <taxon>Lepidosauria</taxon>
        <taxon>Squamata</taxon>
        <taxon>Bifurcata</taxon>
        <taxon>Gekkota</taxon>
        <taxon>Gekkonidae</taxon>
        <taxon>Gekkoninae</taxon>
        <taxon>Gekko</taxon>
    </lineage>
</organism>
<dbReference type="PROSITE" id="PS50025">
    <property type="entry name" value="LAM_G_DOMAIN"/>
    <property type="match status" value="2"/>
</dbReference>